<dbReference type="RefSeq" id="WP_015363418.1">
    <property type="nucleotide sequence ID" value="NZ_QKZR01000009.1"/>
</dbReference>
<accession>A0ABX5PTP8</accession>
<evidence type="ECO:0008006" key="5">
    <source>
        <dbReference type="Google" id="ProtNLM"/>
    </source>
</evidence>
<keyword evidence="1" id="KW-1133">Transmembrane helix</keyword>
<dbReference type="Proteomes" id="UP000248584">
    <property type="component" value="Unassembled WGS sequence"/>
</dbReference>
<proteinExistence type="predicted"/>
<organism evidence="3 4">
    <name type="scientific">Nonlabens dokdonensis</name>
    <dbReference type="NCBI Taxonomy" id="328515"/>
    <lineage>
        <taxon>Bacteria</taxon>
        <taxon>Pseudomonadati</taxon>
        <taxon>Bacteroidota</taxon>
        <taxon>Flavobacteriia</taxon>
        <taxon>Flavobacteriales</taxon>
        <taxon>Flavobacteriaceae</taxon>
        <taxon>Nonlabens</taxon>
    </lineage>
</organism>
<evidence type="ECO:0000256" key="1">
    <source>
        <dbReference type="SAM" id="Phobius"/>
    </source>
</evidence>
<protein>
    <recommendedName>
        <fullName evidence="5">DUF4129 domain-containing protein</fullName>
    </recommendedName>
</protein>
<evidence type="ECO:0000313" key="4">
    <source>
        <dbReference type="Proteomes" id="UP000248584"/>
    </source>
</evidence>
<sequence length="256" mass="30062">MKNNFRILLFILCIASSFLSSSQIIENLIKDIEDQPVEIVDTLNRVYDTRELTVREIDKDLSEEYSGGEYNYERVQGSSENIFARFMSWALQGLQDIFGFTLTPLTVEILTYLFYFIIGVLVIYMIVKLVSNESASKLFGKSKEKGTVVTIEDTHIEEIDFTEMIQDSEREGNYRNAIRYQYLSLLKNLSAKQMISWDFQKTNTDYYKELKNPLDKEQFKKLSYLYDYVWYGEFAIDQDSYKEAVDEFKTLKNRAA</sequence>
<reference evidence="3 4" key="1">
    <citation type="submission" date="2018-06" db="EMBL/GenBank/DDBJ databases">
        <title>Genomic Encyclopedia of Archaeal and Bacterial Type Strains, Phase II (KMG-II): from individual species to whole genera.</title>
        <authorList>
            <person name="Goeker M."/>
        </authorList>
    </citation>
    <scope>NUCLEOTIDE SEQUENCE [LARGE SCALE GENOMIC DNA]</scope>
    <source>
        <strain evidence="3 4">DSM 17205</strain>
    </source>
</reference>
<name>A0ABX5PTP8_9FLAO</name>
<keyword evidence="2" id="KW-0732">Signal</keyword>
<feature type="transmembrane region" description="Helical" evidence="1">
    <location>
        <begin position="109"/>
        <end position="127"/>
    </location>
</feature>
<gene>
    <name evidence="3" type="ORF">LX97_03404</name>
</gene>
<keyword evidence="1" id="KW-0812">Transmembrane</keyword>
<feature type="chain" id="PRO_5047466492" description="DUF4129 domain-containing protein" evidence="2">
    <location>
        <begin position="23"/>
        <end position="256"/>
    </location>
</feature>
<keyword evidence="4" id="KW-1185">Reference proteome</keyword>
<comment type="caution">
    <text evidence="3">The sequence shown here is derived from an EMBL/GenBank/DDBJ whole genome shotgun (WGS) entry which is preliminary data.</text>
</comment>
<dbReference type="EMBL" id="QKZR01000009">
    <property type="protein sequence ID" value="PZX36647.1"/>
    <property type="molecule type" value="Genomic_DNA"/>
</dbReference>
<keyword evidence="1" id="KW-0472">Membrane</keyword>
<evidence type="ECO:0000313" key="3">
    <source>
        <dbReference type="EMBL" id="PZX36647.1"/>
    </source>
</evidence>
<evidence type="ECO:0000256" key="2">
    <source>
        <dbReference type="SAM" id="SignalP"/>
    </source>
</evidence>
<feature type="signal peptide" evidence="2">
    <location>
        <begin position="1"/>
        <end position="22"/>
    </location>
</feature>